<dbReference type="AlphaFoldDB" id="A0A4R3JWU1"/>
<dbReference type="OrthoDB" id="9126875at2"/>
<dbReference type="Gene3D" id="1.10.3210.10">
    <property type="entry name" value="Hypothetical protein af1432"/>
    <property type="match status" value="1"/>
</dbReference>
<dbReference type="EMBL" id="SLZY01000003">
    <property type="protein sequence ID" value="TCS72883.1"/>
    <property type="molecule type" value="Genomic_DNA"/>
</dbReference>
<dbReference type="SUPFAM" id="SSF109604">
    <property type="entry name" value="HD-domain/PDEase-like"/>
    <property type="match status" value="1"/>
</dbReference>
<protein>
    <submittedName>
        <fullName evidence="2">HD-like signal output (HDOD) protein</fullName>
    </submittedName>
</protein>
<evidence type="ECO:0000313" key="2">
    <source>
        <dbReference type="EMBL" id="TCS72883.1"/>
    </source>
</evidence>
<name>A0A4R3JWU1_9PROT</name>
<dbReference type="InterPro" id="IPR013976">
    <property type="entry name" value="HDOD"/>
</dbReference>
<dbReference type="RefSeq" id="WP_126461795.1">
    <property type="nucleotide sequence ID" value="NZ_AP018721.1"/>
</dbReference>
<gene>
    <name evidence="2" type="ORF">EDC61_1034</name>
</gene>
<dbReference type="PANTHER" id="PTHR33525:SF3">
    <property type="entry name" value="RIBONUCLEASE Y"/>
    <property type="match status" value="1"/>
</dbReference>
<dbReference type="InterPro" id="IPR029016">
    <property type="entry name" value="GAF-like_dom_sf"/>
</dbReference>
<organism evidence="2 3">
    <name type="scientific">Sulfuritortus calidifontis</name>
    <dbReference type="NCBI Taxonomy" id="1914471"/>
    <lineage>
        <taxon>Bacteria</taxon>
        <taxon>Pseudomonadati</taxon>
        <taxon>Pseudomonadota</taxon>
        <taxon>Betaproteobacteria</taxon>
        <taxon>Nitrosomonadales</taxon>
        <taxon>Thiobacillaceae</taxon>
        <taxon>Sulfuritortus</taxon>
    </lineage>
</organism>
<reference evidence="2 3" key="1">
    <citation type="submission" date="2019-03" db="EMBL/GenBank/DDBJ databases">
        <title>Genomic Encyclopedia of Type Strains, Phase IV (KMG-IV): sequencing the most valuable type-strain genomes for metagenomic binning, comparative biology and taxonomic classification.</title>
        <authorList>
            <person name="Goeker M."/>
        </authorList>
    </citation>
    <scope>NUCLEOTIDE SEQUENCE [LARGE SCALE GENOMIC DNA]</scope>
    <source>
        <strain evidence="2 3">DSM 103923</strain>
    </source>
</reference>
<accession>A0A4R3JWU1</accession>
<keyword evidence="3" id="KW-1185">Reference proteome</keyword>
<evidence type="ECO:0000313" key="3">
    <source>
        <dbReference type="Proteomes" id="UP000295135"/>
    </source>
</evidence>
<dbReference type="Pfam" id="PF08668">
    <property type="entry name" value="HDOD"/>
    <property type="match status" value="1"/>
</dbReference>
<dbReference type="PANTHER" id="PTHR33525">
    <property type="match status" value="1"/>
</dbReference>
<dbReference type="Proteomes" id="UP000295135">
    <property type="component" value="Unassembled WGS sequence"/>
</dbReference>
<dbReference type="InterPro" id="IPR052340">
    <property type="entry name" value="RNase_Y/CdgJ"/>
</dbReference>
<comment type="caution">
    <text evidence="2">The sequence shown here is derived from an EMBL/GenBank/DDBJ whole genome shotgun (WGS) entry which is preliminary data.</text>
</comment>
<feature type="domain" description="HDOD" evidence="1">
    <location>
        <begin position="15"/>
        <end position="209"/>
    </location>
</feature>
<dbReference type="Gene3D" id="3.30.450.40">
    <property type="match status" value="1"/>
</dbReference>
<sequence length="471" mass="52688">MTPKQWLELLGPTDLPVFRQTEQRLALLARRGEGIKTGDIAAVILNDPLMTLRIIHDANNRKSRHFDTEITTVDHALMMLGVSVFFEKYQGLKTVEDALSNQPRALQGAYVQLQRCLHATWQARDFAVLHIDIRAEEVQVAALLGEISELLLWVLTPETALKLRKLRRKQAEAEQEVLGGSIQQLQQTILQAWHVPVMTREMLTATIPAKPRQTMLRTALAISRSAEDGWWSESLPAEYEALGELLSIPAEKVAGIVHNNAVHAARANGWVPALPAARWLPMLPGTWPPEPEEEENHEACPMPDKQVFRESLKAIESHQDGTLTLAQMSAQILRGLHTGLGLSRILFAMITPDGKRVKSRFTLGIAHEDPLRHFEFNLGGKDLFGQLMSRMQGIWINADNRERLWPLVQPNLREMIGVGDFYAMSLYAGDKPLGLIYADRGHGVCGLDALIYTDFKMLCLQAARGLAKVKA</sequence>
<evidence type="ECO:0000259" key="1">
    <source>
        <dbReference type="PROSITE" id="PS51833"/>
    </source>
</evidence>
<proteinExistence type="predicted"/>
<dbReference type="PROSITE" id="PS51833">
    <property type="entry name" value="HDOD"/>
    <property type="match status" value="1"/>
</dbReference>